<feature type="domain" description="Histidine kinase" evidence="6">
    <location>
        <begin position="216"/>
        <end position="403"/>
    </location>
</feature>
<keyword evidence="8" id="KW-1185">Reference proteome</keyword>
<name>A0A7Z1AYK1_9PSEU</name>
<keyword evidence="2" id="KW-0418">Kinase</keyword>
<feature type="transmembrane region" description="Helical" evidence="5">
    <location>
        <begin position="46"/>
        <end position="64"/>
    </location>
</feature>
<dbReference type="InterPro" id="IPR003594">
    <property type="entry name" value="HATPase_dom"/>
</dbReference>
<dbReference type="SMART" id="SM00387">
    <property type="entry name" value="HATPase_c"/>
    <property type="match status" value="1"/>
</dbReference>
<keyword evidence="5" id="KW-1133">Transmembrane helix</keyword>
<proteinExistence type="predicted"/>
<dbReference type="InterPro" id="IPR036890">
    <property type="entry name" value="HATPase_C_sf"/>
</dbReference>
<evidence type="ECO:0000256" key="1">
    <source>
        <dbReference type="ARBA" id="ARBA00022679"/>
    </source>
</evidence>
<dbReference type="Gene3D" id="3.30.565.10">
    <property type="entry name" value="Histidine kinase-like ATPase, C-terminal domain"/>
    <property type="match status" value="1"/>
</dbReference>
<keyword evidence="5" id="KW-0472">Membrane</keyword>
<keyword evidence="5" id="KW-0812">Transmembrane</keyword>
<dbReference type="Gene3D" id="1.20.5.1930">
    <property type="match status" value="1"/>
</dbReference>
<dbReference type="InterPro" id="IPR017205">
    <property type="entry name" value="Sig_transdc_His_kinase_ChrS"/>
</dbReference>
<accession>A0A7Z1AYK1</accession>
<feature type="transmembrane region" description="Helical" evidence="5">
    <location>
        <begin position="84"/>
        <end position="111"/>
    </location>
</feature>
<dbReference type="RefSeq" id="WP_075134306.1">
    <property type="nucleotide sequence ID" value="NZ_MSIF01000009.1"/>
</dbReference>
<evidence type="ECO:0000256" key="4">
    <source>
        <dbReference type="SAM" id="Coils"/>
    </source>
</evidence>
<reference evidence="7 8" key="1">
    <citation type="submission" date="2016-12" db="EMBL/GenBank/DDBJ databases">
        <title>The draft genome sequence of Actinophytocola xinjiangensis.</title>
        <authorList>
            <person name="Wang W."/>
            <person name="Yuan L."/>
        </authorList>
    </citation>
    <scope>NUCLEOTIDE SEQUENCE [LARGE SCALE GENOMIC DNA]</scope>
    <source>
        <strain evidence="7 8">CGMCC 4.4663</strain>
    </source>
</reference>
<dbReference type="GO" id="GO:0000155">
    <property type="term" value="F:phosphorelay sensor kinase activity"/>
    <property type="evidence" value="ECO:0007669"/>
    <property type="project" value="InterPro"/>
</dbReference>
<gene>
    <name evidence="7" type="ORF">BLA60_19215</name>
</gene>
<evidence type="ECO:0000313" key="7">
    <source>
        <dbReference type="EMBL" id="OLF09313.1"/>
    </source>
</evidence>
<dbReference type="Proteomes" id="UP000185696">
    <property type="component" value="Unassembled WGS sequence"/>
</dbReference>
<dbReference type="PROSITE" id="PS50109">
    <property type="entry name" value="HIS_KIN"/>
    <property type="match status" value="1"/>
</dbReference>
<dbReference type="PIRSF" id="PIRSF037434">
    <property type="entry name" value="STHK_ChrS"/>
    <property type="match status" value="1"/>
</dbReference>
<dbReference type="CDD" id="cd16917">
    <property type="entry name" value="HATPase_UhpB-NarQ-NarX-like"/>
    <property type="match status" value="1"/>
</dbReference>
<keyword evidence="1" id="KW-0808">Transferase</keyword>
<keyword evidence="4" id="KW-0175">Coiled coil</keyword>
<dbReference type="Pfam" id="PF02518">
    <property type="entry name" value="HATPase_c"/>
    <property type="match status" value="1"/>
</dbReference>
<dbReference type="PANTHER" id="PTHR24421:SF62">
    <property type="entry name" value="SENSORY TRANSDUCTION HISTIDINE KINASE"/>
    <property type="match status" value="1"/>
</dbReference>
<evidence type="ECO:0000256" key="3">
    <source>
        <dbReference type="ARBA" id="ARBA00023012"/>
    </source>
</evidence>
<comment type="caution">
    <text evidence="7">The sequence shown here is derived from an EMBL/GenBank/DDBJ whole genome shotgun (WGS) entry which is preliminary data.</text>
</comment>
<evidence type="ECO:0000313" key="8">
    <source>
        <dbReference type="Proteomes" id="UP000185696"/>
    </source>
</evidence>
<organism evidence="7 8">
    <name type="scientific">Actinophytocola xinjiangensis</name>
    <dbReference type="NCBI Taxonomy" id="485602"/>
    <lineage>
        <taxon>Bacteria</taxon>
        <taxon>Bacillati</taxon>
        <taxon>Actinomycetota</taxon>
        <taxon>Actinomycetes</taxon>
        <taxon>Pseudonocardiales</taxon>
        <taxon>Pseudonocardiaceae</taxon>
    </lineage>
</organism>
<evidence type="ECO:0000259" key="6">
    <source>
        <dbReference type="PROSITE" id="PS50109"/>
    </source>
</evidence>
<dbReference type="AlphaFoldDB" id="A0A7Z1AYK1"/>
<dbReference type="GO" id="GO:0016020">
    <property type="term" value="C:membrane"/>
    <property type="evidence" value="ECO:0007669"/>
    <property type="project" value="InterPro"/>
</dbReference>
<dbReference type="PANTHER" id="PTHR24421">
    <property type="entry name" value="NITRATE/NITRITE SENSOR PROTEIN NARX-RELATED"/>
    <property type="match status" value="1"/>
</dbReference>
<sequence>MSSEHGASSNTGGVPDGWFWLWDLYFSIGFVAMIAFALGTDGTTPTGRAVMAGAMATMAVWFFAFGRRVILADQEQARPWPGRIFAFGVVALLAVGVLIEPIASIALFAVCPLIFMSLRLPEAIAVIVVANLLPAMHVLITEGPGQVLPEVGPSTMISLVLSVVLGTWVYRVVIESEERAELIKELEASREEVARLSREAGVSAERTRIAAEIHDTLAQGFTSLLTLVQAAESELDRDDTAGQDKVRRHLRLAARTARENLGEARALVAGLMPSPLGTASLEEAIRRQVERLTEETAIRTAFHVDGDLADLTTGLEVVLLRAVQESLTNVRKHASASQVTIDLLVEASNATLLVTDNGRGFDPSAAADGFGLRGMRTRAEQVGGSLRVDSGPDGTTLTVEVPR</sequence>
<dbReference type="GO" id="GO:0046983">
    <property type="term" value="F:protein dimerization activity"/>
    <property type="evidence" value="ECO:0007669"/>
    <property type="project" value="InterPro"/>
</dbReference>
<feature type="coiled-coil region" evidence="4">
    <location>
        <begin position="172"/>
        <end position="199"/>
    </location>
</feature>
<dbReference type="SUPFAM" id="SSF55874">
    <property type="entry name" value="ATPase domain of HSP90 chaperone/DNA topoisomerase II/histidine kinase"/>
    <property type="match status" value="1"/>
</dbReference>
<dbReference type="InterPro" id="IPR050482">
    <property type="entry name" value="Sensor_HK_TwoCompSys"/>
</dbReference>
<dbReference type="Pfam" id="PF07730">
    <property type="entry name" value="HisKA_3"/>
    <property type="match status" value="1"/>
</dbReference>
<protein>
    <recommendedName>
        <fullName evidence="6">Histidine kinase domain-containing protein</fullName>
    </recommendedName>
</protein>
<dbReference type="InterPro" id="IPR005467">
    <property type="entry name" value="His_kinase_dom"/>
</dbReference>
<keyword evidence="3" id="KW-0902">Two-component regulatory system</keyword>
<evidence type="ECO:0000256" key="5">
    <source>
        <dbReference type="SAM" id="Phobius"/>
    </source>
</evidence>
<evidence type="ECO:0000256" key="2">
    <source>
        <dbReference type="ARBA" id="ARBA00022777"/>
    </source>
</evidence>
<feature type="transmembrane region" description="Helical" evidence="5">
    <location>
        <begin position="20"/>
        <end position="39"/>
    </location>
</feature>
<dbReference type="EMBL" id="MSIF01000009">
    <property type="protein sequence ID" value="OLF09313.1"/>
    <property type="molecule type" value="Genomic_DNA"/>
</dbReference>
<dbReference type="InterPro" id="IPR011712">
    <property type="entry name" value="Sig_transdc_His_kin_sub3_dim/P"/>
</dbReference>